<comment type="caution">
    <text evidence="3">The sequence shown here is derived from an EMBL/GenBank/DDBJ whole genome shotgun (WGS) entry which is preliminary data.</text>
</comment>
<proteinExistence type="predicted"/>
<evidence type="ECO:0000313" key="3">
    <source>
        <dbReference type="EMBL" id="KAF6114475.1"/>
    </source>
</evidence>
<keyword evidence="2" id="KW-0472">Membrane</keyword>
<feature type="region of interest" description="Disordered" evidence="1">
    <location>
        <begin position="63"/>
        <end position="91"/>
    </location>
</feature>
<organism evidence="3 4">
    <name type="scientific">Phyllostomus discolor</name>
    <name type="common">pale spear-nosed bat</name>
    <dbReference type="NCBI Taxonomy" id="89673"/>
    <lineage>
        <taxon>Eukaryota</taxon>
        <taxon>Metazoa</taxon>
        <taxon>Chordata</taxon>
        <taxon>Craniata</taxon>
        <taxon>Vertebrata</taxon>
        <taxon>Euteleostomi</taxon>
        <taxon>Mammalia</taxon>
        <taxon>Eutheria</taxon>
        <taxon>Laurasiatheria</taxon>
        <taxon>Chiroptera</taxon>
        <taxon>Yangochiroptera</taxon>
        <taxon>Phyllostomidae</taxon>
        <taxon>Phyllostominae</taxon>
        <taxon>Phyllostomus</taxon>
    </lineage>
</organism>
<sequence>MFVLSRKKYIVRNIAAILIPKLDCLVWFLIIAMKSTPCKHSASPFLTLFISIAKRIPQKVKYRTTVRSKDPTPRSRPTEWKRGTQTETGTPRFTAALFTTAKRWKQSKCPSTNEWIRNRGVYTQQITF</sequence>
<keyword evidence="2" id="KW-0812">Transmembrane</keyword>
<gene>
    <name evidence="3" type="ORF">HJG60_010469</name>
</gene>
<name>A0A834EB76_9CHIR</name>
<feature type="transmembrane region" description="Helical" evidence="2">
    <location>
        <begin position="12"/>
        <end position="33"/>
    </location>
</feature>
<dbReference type="AlphaFoldDB" id="A0A834EB76"/>
<protein>
    <submittedName>
        <fullName evidence="3">Uncharacterized protein</fullName>
    </submittedName>
</protein>
<evidence type="ECO:0000256" key="1">
    <source>
        <dbReference type="SAM" id="MobiDB-lite"/>
    </source>
</evidence>
<reference evidence="3 4" key="1">
    <citation type="journal article" date="2020" name="Nature">
        <title>Six reference-quality genomes reveal evolution of bat adaptations.</title>
        <authorList>
            <person name="Jebb D."/>
            <person name="Huang Z."/>
            <person name="Pippel M."/>
            <person name="Hughes G.M."/>
            <person name="Lavrichenko K."/>
            <person name="Devanna P."/>
            <person name="Winkler S."/>
            <person name="Jermiin L.S."/>
            <person name="Skirmuntt E.C."/>
            <person name="Katzourakis A."/>
            <person name="Burkitt-Gray L."/>
            <person name="Ray D.A."/>
            <person name="Sullivan K.A.M."/>
            <person name="Roscito J.G."/>
            <person name="Kirilenko B.M."/>
            <person name="Davalos L.M."/>
            <person name="Corthals A.P."/>
            <person name="Power M.L."/>
            <person name="Jones G."/>
            <person name="Ransome R.D."/>
            <person name="Dechmann D.K.N."/>
            <person name="Locatelli A.G."/>
            <person name="Puechmaille S.J."/>
            <person name="Fedrigo O."/>
            <person name="Jarvis E.D."/>
            <person name="Hiller M."/>
            <person name="Vernes S.C."/>
            <person name="Myers E.W."/>
            <person name="Teeling E.C."/>
        </authorList>
    </citation>
    <scope>NUCLEOTIDE SEQUENCE [LARGE SCALE GENOMIC DNA]</scope>
    <source>
        <strain evidence="3">Bat1K_MPI-CBG_1</strain>
    </source>
</reference>
<feature type="compositionally biased region" description="Basic and acidic residues" evidence="1">
    <location>
        <begin position="67"/>
        <end position="84"/>
    </location>
</feature>
<evidence type="ECO:0000313" key="4">
    <source>
        <dbReference type="Proteomes" id="UP000664940"/>
    </source>
</evidence>
<dbReference type="EMBL" id="JABVXQ010000004">
    <property type="protein sequence ID" value="KAF6114475.1"/>
    <property type="molecule type" value="Genomic_DNA"/>
</dbReference>
<evidence type="ECO:0000256" key="2">
    <source>
        <dbReference type="SAM" id="Phobius"/>
    </source>
</evidence>
<accession>A0A834EB76</accession>
<dbReference type="Proteomes" id="UP000664940">
    <property type="component" value="Unassembled WGS sequence"/>
</dbReference>
<keyword evidence="2" id="KW-1133">Transmembrane helix</keyword>